<evidence type="ECO:0000259" key="6">
    <source>
        <dbReference type="PROSITE" id="PS50113"/>
    </source>
</evidence>
<keyword evidence="5" id="KW-0418">Kinase</keyword>
<dbReference type="NCBIfam" id="TIGR00229">
    <property type="entry name" value="sensory_box"/>
    <property type="match status" value="1"/>
</dbReference>
<comment type="caution">
    <text evidence="7">The sequence shown here is derived from an EMBL/GenBank/DDBJ whole genome shotgun (WGS) entry which is preliminary data.</text>
</comment>
<dbReference type="PROSITE" id="PS50113">
    <property type="entry name" value="PAC"/>
    <property type="match status" value="1"/>
</dbReference>
<dbReference type="Gene3D" id="3.30.450.20">
    <property type="entry name" value="PAS domain"/>
    <property type="match status" value="1"/>
</dbReference>
<evidence type="ECO:0000313" key="8">
    <source>
        <dbReference type="Proteomes" id="UP001431693"/>
    </source>
</evidence>
<dbReference type="SUPFAM" id="SSF55785">
    <property type="entry name" value="PYP-like sensor domain (PAS domain)"/>
    <property type="match status" value="1"/>
</dbReference>
<name>A0ABT6ZJ92_9ACTN</name>
<dbReference type="InterPro" id="IPR035965">
    <property type="entry name" value="PAS-like_dom_sf"/>
</dbReference>
<evidence type="ECO:0000256" key="3">
    <source>
        <dbReference type="ARBA" id="ARBA00022553"/>
    </source>
</evidence>
<dbReference type="InterPro" id="IPR000700">
    <property type="entry name" value="PAS-assoc_C"/>
</dbReference>
<dbReference type="Pfam" id="PF08447">
    <property type="entry name" value="PAS_3"/>
    <property type="match status" value="1"/>
</dbReference>
<gene>
    <name evidence="7" type="ORF">QJ043_03375</name>
</gene>
<dbReference type="Proteomes" id="UP001431693">
    <property type="component" value="Unassembled WGS sequence"/>
</dbReference>
<evidence type="ECO:0000313" key="7">
    <source>
        <dbReference type="EMBL" id="MDJ1129125.1"/>
    </source>
</evidence>
<evidence type="ECO:0000256" key="1">
    <source>
        <dbReference type="ARBA" id="ARBA00000085"/>
    </source>
</evidence>
<reference evidence="7" key="1">
    <citation type="submission" date="2023-05" db="EMBL/GenBank/DDBJ databases">
        <title>[olsenella] sp. nov., isolated from a pig farm feces dump.</title>
        <authorList>
            <person name="Chang Y.-H."/>
        </authorList>
    </citation>
    <scope>NUCLEOTIDE SEQUENCE</scope>
    <source>
        <strain evidence="7">YH-ols2217</strain>
    </source>
</reference>
<dbReference type="CDD" id="cd00130">
    <property type="entry name" value="PAS"/>
    <property type="match status" value="1"/>
</dbReference>
<dbReference type="PANTHER" id="PTHR43304:SF1">
    <property type="entry name" value="PAC DOMAIN-CONTAINING PROTEIN"/>
    <property type="match status" value="1"/>
</dbReference>
<protein>
    <recommendedName>
        <fullName evidence="2">histidine kinase</fullName>
        <ecNumber evidence="2">2.7.13.3</ecNumber>
    </recommendedName>
</protein>
<keyword evidence="8" id="KW-1185">Reference proteome</keyword>
<evidence type="ECO:0000256" key="4">
    <source>
        <dbReference type="ARBA" id="ARBA00022679"/>
    </source>
</evidence>
<dbReference type="EC" id="2.7.13.3" evidence="2"/>
<proteinExistence type="predicted"/>
<dbReference type="InterPro" id="IPR013655">
    <property type="entry name" value="PAS_fold_3"/>
</dbReference>
<comment type="catalytic activity">
    <reaction evidence="1">
        <text>ATP + protein L-histidine = ADP + protein N-phospho-L-histidine.</text>
        <dbReference type="EC" id="2.7.13.3"/>
    </reaction>
</comment>
<dbReference type="InterPro" id="IPR000014">
    <property type="entry name" value="PAS"/>
</dbReference>
<evidence type="ECO:0000256" key="5">
    <source>
        <dbReference type="ARBA" id="ARBA00022777"/>
    </source>
</evidence>
<dbReference type="PANTHER" id="PTHR43304">
    <property type="entry name" value="PHYTOCHROME-LIKE PROTEIN CPH1"/>
    <property type="match status" value="1"/>
</dbReference>
<feature type="domain" description="PAC" evidence="6">
    <location>
        <begin position="96"/>
        <end position="147"/>
    </location>
</feature>
<dbReference type="EMBL" id="JASJEX010000002">
    <property type="protein sequence ID" value="MDJ1129125.1"/>
    <property type="molecule type" value="Genomic_DNA"/>
</dbReference>
<dbReference type="InterPro" id="IPR052162">
    <property type="entry name" value="Sensor_kinase/Photoreceptor"/>
</dbReference>
<keyword evidence="4" id="KW-0808">Transferase</keyword>
<sequence length="185" mass="21468">MTVFHRMGTDGPGEQIDAEVSHEFLDRIPGGVFRYRADDECALDYVNNGLIRMFGCRDYEEFLELTGNTFPGMVMEEDRERVMREIQDQMRLESEDRVRFRIKRKNGEVRWIEDNGHYIVDSTGVGWFYVTLLDVTEEVRLREALAEANEKFEVMAMLGTYQRRAEIDGLTGVLNRTAGVARIVE</sequence>
<dbReference type="RefSeq" id="WP_283713859.1">
    <property type="nucleotide sequence ID" value="NZ_JASJEW010000007.1"/>
</dbReference>
<organism evidence="7 8">
    <name type="scientific">Kribbibacterium absianum</name>
    <dbReference type="NCBI Taxonomy" id="3044210"/>
    <lineage>
        <taxon>Bacteria</taxon>
        <taxon>Bacillati</taxon>
        <taxon>Actinomycetota</taxon>
        <taxon>Coriobacteriia</taxon>
        <taxon>Coriobacteriales</taxon>
        <taxon>Kribbibacteriaceae</taxon>
        <taxon>Kribbibacterium</taxon>
    </lineage>
</organism>
<keyword evidence="3" id="KW-0597">Phosphoprotein</keyword>
<evidence type="ECO:0000256" key="2">
    <source>
        <dbReference type="ARBA" id="ARBA00012438"/>
    </source>
</evidence>
<accession>A0ABT6ZJ92</accession>